<dbReference type="InterPro" id="IPR016187">
    <property type="entry name" value="CTDL_fold"/>
</dbReference>
<feature type="compositionally biased region" description="Gly residues" evidence="1">
    <location>
        <begin position="670"/>
        <end position="680"/>
    </location>
</feature>
<feature type="region of interest" description="Disordered" evidence="1">
    <location>
        <begin position="539"/>
        <end position="565"/>
    </location>
</feature>
<dbReference type="Pfam" id="PF20010">
    <property type="entry name" value="Collagen_trimer"/>
    <property type="match status" value="1"/>
</dbReference>
<dbReference type="WBParaSite" id="Gr19_v10_g8613.t2">
    <property type="protein sequence ID" value="Gr19_v10_g8613.t2"/>
    <property type="gene ID" value="Gr19_v10_g8613"/>
</dbReference>
<dbReference type="InterPro" id="IPR045463">
    <property type="entry name" value="XV/XVIII_trimerization_dom"/>
</dbReference>
<accession>A0A914ICA9</accession>
<evidence type="ECO:0000259" key="3">
    <source>
        <dbReference type="Pfam" id="PF06482"/>
    </source>
</evidence>
<dbReference type="SUPFAM" id="SSF56436">
    <property type="entry name" value="C-type lectin-like"/>
    <property type="match status" value="1"/>
</dbReference>
<dbReference type="InterPro" id="IPR010515">
    <property type="entry name" value="Collagenase_NC10/endostatin"/>
</dbReference>
<proteinExistence type="predicted"/>
<feature type="region of interest" description="Disordered" evidence="1">
    <location>
        <begin position="809"/>
        <end position="836"/>
    </location>
</feature>
<feature type="region of interest" description="Disordered" evidence="1">
    <location>
        <begin position="21"/>
        <end position="63"/>
    </location>
</feature>
<feature type="compositionally biased region" description="Low complexity" evidence="1">
    <location>
        <begin position="704"/>
        <end position="729"/>
    </location>
</feature>
<dbReference type="Gene3D" id="3.40.1620.70">
    <property type="match status" value="1"/>
</dbReference>
<organism evidence="5 6">
    <name type="scientific">Globodera rostochiensis</name>
    <name type="common">Golden nematode worm</name>
    <name type="synonym">Heterodera rostochiensis</name>
    <dbReference type="NCBI Taxonomy" id="31243"/>
    <lineage>
        <taxon>Eukaryota</taxon>
        <taxon>Metazoa</taxon>
        <taxon>Ecdysozoa</taxon>
        <taxon>Nematoda</taxon>
        <taxon>Chromadorea</taxon>
        <taxon>Rhabditida</taxon>
        <taxon>Tylenchina</taxon>
        <taxon>Tylenchomorpha</taxon>
        <taxon>Tylenchoidea</taxon>
        <taxon>Heteroderidae</taxon>
        <taxon>Heteroderinae</taxon>
        <taxon>Globodera</taxon>
    </lineage>
</organism>
<dbReference type="Gene3D" id="3.10.100.10">
    <property type="entry name" value="Mannose-Binding Protein A, subunit A"/>
    <property type="match status" value="1"/>
</dbReference>
<reference evidence="6" key="1">
    <citation type="submission" date="2022-11" db="UniProtKB">
        <authorList>
            <consortium name="WormBaseParasite"/>
        </authorList>
    </citation>
    <scope>IDENTIFICATION</scope>
</reference>
<dbReference type="InterPro" id="IPR016186">
    <property type="entry name" value="C-type_lectin-like/link_sf"/>
</dbReference>
<feature type="compositionally biased region" description="Pro residues" evidence="1">
    <location>
        <begin position="890"/>
        <end position="899"/>
    </location>
</feature>
<dbReference type="Pfam" id="PF06482">
    <property type="entry name" value="Endostatin"/>
    <property type="match status" value="1"/>
</dbReference>
<feature type="compositionally biased region" description="Polar residues" evidence="1">
    <location>
        <begin position="539"/>
        <end position="548"/>
    </location>
</feature>
<evidence type="ECO:0000313" key="6">
    <source>
        <dbReference type="WBParaSite" id="Gr19_v10_g8613.t2"/>
    </source>
</evidence>
<feature type="compositionally biased region" description="Polar residues" evidence="1">
    <location>
        <begin position="351"/>
        <end position="360"/>
    </location>
</feature>
<feature type="domain" description="Collagen type XV/XVIII trimerization" evidence="4">
    <location>
        <begin position="920"/>
        <end position="964"/>
    </location>
</feature>
<feature type="compositionally biased region" description="Low complexity" evidence="1">
    <location>
        <begin position="145"/>
        <end position="166"/>
    </location>
</feature>
<dbReference type="Proteomes" id="UP000887572">
    <property type="component" value="Unplaced"/>
</dbReference>
<feature type="compositionally biased region" description="Polar residues" evidence="1">
    <location>
        <begin position="175"/>
        <end position="204"/>
    </location>
</feature>
<feature type="region of interest" description="Disordered" evidence="1">
    <location>
        <begin position="848"/>
        <end position="915"/>
    </location>
</feature>
<evidence type="ECO:0000256" key="2">
    <source>
        <dbReference type="SAM" id="SignalP"/>
    </source>
</evidence>
<feature type="compositionally biased region" description="Basic and acidic residues" evidence="1">
    <location>
        <begin position="550"/>
        <end position="560"/>
    </location>
</feature>
<name>A0A914ICA9_GLORO</name>
<feature type="compositionally biased region" description="Basic and acidic residues" evidence="1">
    <location>
        <begin position="205"/>
        <end position="225"/>
    </location>
</feature>
<keyword evidence="5" id="KW-1185">Reference proteome</keyword>
<evidence type="ECO:0000259" key="4">
    <source>
        <dbReference type="Pfam" id="PF20010"/>
    </source>
</evidence>
<feature type="region of interest" description="Disordered" evidence="1">
    <location>
        <begin position="1027"/>
        <end position="1123"/>
    </location>
</feature>
<feature type="region of interest" description="Disordered" evidence="1">
    <location>
        <begin position="351"/>
        <end position="373"/>
    </location>
</feature>
<feature type="domain" description="Collagenase NC10/endostatin" evidence="3">
    <location>
        <begin position="1129"/>
        <end position="1292"/>
    </location>
</feature>
<feature type="region of interest" description="Disordered" evidence="1">
    <location>
        <begin position="103"/>
        <end position="225"/>
    </location>
</feature>
<feature type="region of interest" description="Disordered" evidence="1">
    <location>
        <begin position="661"/>
        <end position="762"/>
    </location>
</feature>
<feature type="compositionally biased region" description="Low complexity" evidence="1">
    <location>
        <begin position="21"/>
        <end position="40"/>
    </location>
</feature>
<evidence type="ECO:0000256" key="1">
    <source>
        <dbReference type="SAM" id="MobiDB-lite"/>
    </source>
</evidence>
<feature type="compositionally biased region" description="Pro residues" evidence="1">
    <location>
        <begin position="1076"/>
        <end position="1092"/>
    </location>
</feature>
<feature type="compositionally biased region" description="Basic and acidic residues" evidence="1">
    <location>
        <begin position="730"/>
        <end position="741"/>
    </location>
</feature>
<feature type="compositionally biased region" description="Basic and acidic residues" evidence="1">
    <location>
        <begin position="592"/>
        <end position="602"/>
    </location>
</feature>
<feature type="compositionally biased region" description="Basic and acidic residues" evidence="1">
    <location>
        <begin position="809"/>
        <end position="820"/>
    </location>
</feature>
<evidence type="ECO:0000313" key="5">
    <source>
        <dbReference type="Proteomes" id="UP000887572"/>
    </source>
</evidence>
<feature type="region of interest" description="Disordered" evidence="1">
    <location>
        <begin position="969"/>
        <end position="993"/>
    </location>
</feature>
<feature type="compositionally biased region" description="Basic and acidic residues" evidence="1">
    <location>
        <begin position="1111"/>
        <end position="1123"/>
    </location>
</feature>
<feature type="chain" id="PRO_5037386984" evidence="2">
    <location>
        <begin position="19"/>
        <end position="1313"/>
    </location>
</feature>
<feature type="region of interest" description="Disordered" evidence="1">
    <location>
        <begin position="581"/>
        <end position="606"/>
    </location>
</feature>
<protein>
    <submittedName>
        <fullName evidence="6">Endostatin domain-containing protein</fullName>
    </submittedName>
</protein>
<sequence>MFLPLLLLSSVFTPPAIALSSAASANDASSSPSPLMPSTPEWQSVPDDPTLAQELEREEEGSGVEVIAAAVGDTETTNWVRVVPTEVPDDEDKVETKDEELLEVEQNETEMEAANGQKGTNSKGAGGEEELTGQVNDVQRVGAVHPPQQHQQQQIVRTETTITEIKTVVREKNDGNQSTNEEGTERQQSVLKTGQNEVKTGQSVDKTEQNVTRTKESVSDVKLDEDSGQFVPFFEEADVDDDDDDDDEEIMENESLLQHEVNITRDETTKTPEVEEKPHIRKEEVGAVHPPQYQHQQIVRTKTITEIRTVVEQKNIVDQSDQLIKTGQNVTKTEMNNVLEANLHENFIKTGQNTNKTGTADVSGHPPHQQQQQIVRTEETMVERRKTVVGMGKNVGNQSVIEEETKRRQNVIKTGQNTIKTEQSVSEVKLDENGERFTQIVNKAGDGLSNLNLTMLEVNISNYGTNKTTQVGGKVEERQHTRKEDVGAVHPPQHQQKIVRTETIVERKTVVGMAKDVDNQSVIEEETKRRQSLIKTGQNVTRMEQSVSADARREEEETKRRQNVTKTGQNVTVIKTGQNVTKTEEQSGMSADARREEEETKRRQSVIKTGQNVTVIKTGGAKGAAEFGRNASKIGLHDDPSEAANQCNENWWKTRRRDFSHHKDTERDGGAGGEGSGFGGPSFDNDDAGGGERSMPTTERPLMSTTSTTATYTTMAPPTTATTAAMATRAETRPSAADRWDGALSGPQGQKGEPGVPGTCASECRMPPPGPPGLPGAPGVSGLPGVFTGLSDADVRRIVKWPDVKGEKGTCMERHSDRGAGTDSMARHNQRREEGENENALELLMNGQSGDIAGLPPYDSRIHGDGQQQPRVGQKGDKGDRGVAGTAGAPGPPGPPGPVPRQQQQQQQQQMPQSPVAATVSVYQTALELLAGTPKCPIGTLAFAISTQQLFLRVHSGWRQVLLDPTILNDRQPPLTPPQQRQPLPPPAPQFRHRPATQSELLEQQQQQPTEDPALSRLAYWLALDEPSGAREDEESESAPAASRGRGPEGPEGAEGAVSAGSDGPCRKRSSLVPIGRPPLLPPTAPPAPPRSIPQAQPWRTAQLPPKGWKSSREEETEKPSIRHKDKVIHLMALNEPLLGNFGGVRGADLECYRQARQAGFSTTFRAFISSRVQDLNKIVHAEDRQQTPVVNLLGERLFDSWHGVFDGGAHAHVPLYTFDRRNVFNHRDWSDRWVWHGSSSGGLRSLAYCADWRSTKLNTFGMASPLHSRHALTDQSREMPCNRRFAVLCVEVMSKHSVHQKLGKRFMSDLRV</sequence>
<feature type="signal peptide" evidence="2">
    <location>
        <begin position="1"/>
        <end position="18"/>
    </location>
</feature>
<keyword evidence="2" id="KW-0732">Signal</keyword>
<feature type="compositionally biased region" description="Low complexity" evidence="1">
    <location>
        <begin position="900"/>
        <end position="915"/>
    </location>
</feature>